<dbReference type="SUPFAM" id="SSF109755">
    <property type="entry name" value="PhoU-like"/>
    <property type="match status" value="1"/>
</dbReference>
<reference evidence="2" key="2">
    <citation type="journal article" date="2021" name="PeerJ">
        <title>Extensive microbial diversity within the chicken gut microbiome revealed by metagenomics and culture.</title>
        <authorList>
            <person name="Gilroy R."/>
            <person name="Ravi A."/>
            <person name="Getino M."/>
            <person name="Pursley I."/>
            <person name="Horton D.L."/>
            <person name="Alikhan N.F."/>
            <person name="Baker D."/>
            <person name="Gharbi K."/>
            <person name="Hall N."/>
            <person name="Watson M."/>
            <person name="Adriaenssens E.M."/>
            <person name="Foster-Nyarko E."/>
            <person name="Jarju S."/>
            <person name="Secka A."/>
            <person name="Antonio M."/>
            <person name="Oren A."/>
            <person name="Chaudhuri R.R."/>
            <person name="La Ragione R."/>
            <person name="Hildebrand F."/>
            <person name="Pallen M.J."/>
        </authorList>
    </citation>
    <scope>NUCLEOTIDE SEQUENCE</scope>
    <source>
        <strain evidence="2">15467</strain>
    </source>
</reference>
<dbReference type="InterPro" id="IPR018445">
    <property type="entry name" value="Put_Phosphate_transp_reg"/>
</dbReference>
<dbReference type="EMBL" id="JADINB010000020">
    <property type="protein sequence ID" value="MBO8428486.1"/>
    <property type="molecule type" value="Genomic_DNA"/>
</dbReference>
<accession>A0A9D9DJS2</accession>
<dbReference type="InterPro" id="IPR052912">
    <property type="entry name" value="UPF0111_domain"/>
</dbReference>
<evidence type="ECO:0000313" key="2">
    <source>
        <dbReference type="EMBL" id="MBO8428486.1"/>
    </source>
</evidence>
<dbReference type="AlphaFoldDB" id="A0A9D9DJS2"/>
<dbReference type="Pfam" id="PF01865">
    <property type="entry name" value="PhoU_div"/>
    <property type="match status" value="1"/>
</dbReference>
<dbReference type="PANTHER" id="PTHR37298">
    <property type="entry name" value="UPF0111 PROTEIN YKAA"/>
    <property type="match status" value="1"/>
</dbReference>
<sequence length="215" mass="25091">MGNFLGPFARKSDDGSLLKLYREQVETVEYAASLLDRFVKADTLQSREELCKEIKKCESKGDWIADEIFESLYKARRTFINREYLQTLASHIESFMDSIHDCAKKMVIYHPVAIDKIWVEIVESILEDAKIISGLINEFSSIKEKAKFLMQKCLRIKEIEHEVDDMYECYMSNLFQIEKNAIELIKNKNIIQHLEDTTDRAKDISDCFKTIIVKS</sequence>
<dbReference type="InterPro" id="IPR038078">
    <property type="entry name" value="PhoU-like_sf"/>
</dbReference>
<proteinExistence type="inferred from homology"/>
<dbReference type="PANTHER" id="PTHR37298:SF1">
    <property type="entry name" value="UPF0111 PROTEIN YKAA"/>
    <property type="match status" value="1"/>
</dbReference>
<gene>
    <name evidence="2" type="ORF">IAC68_00930</name>
</gene>
<comment type="similarity">
    <text evidence="1">Belongs to the UPF0111 family.</text>
</comment>
<dbReference type="Proteomes" id="UP000823635">
    <property type="component" value="Unassembled WGS sequence"/>
</dbReference>
<protein>
    <submittedName>
        <fullName evidence="2">DUF47 family protein</fullName>
    </submittedName>
</protein>
<evidence type="ECO:0000256" key="1">
    <source>
        <dbReference type="ARBA" id="ARBA00008591"/>
    </source>
</evidence>
<evidence type="ECO:0000313" key="3">
    <source>
        <dbReference type="Proteomes" id="UP000823635"/>
    </source>
</evidence>
<reference evidence="2" key="1">
    <citation type="submission" date="2020-10" db="EMBL/GenBank/DDBJ databases">
        <authorList>
            <person name="Gilroy R."/>
        </authorList>
    </citation>
    <scope>NUCLEOTIDE SEQUENCE</scope>
    <source>
        <strain evidence="2">15467</strain>
    </source>
</reference>
<comment type="caution">
    <text evidence="2">The sequence shown here is derived from an EMBL/GenBank/DDBJ whole genome shotgun (WGS) entry which is preliminary data.</text>
</comment>
<organism evidence="2 3">
    <name type="scientific">Candidatus Egerieousia excrementavium</name>
    <dbReference type="NCBI Taxonomy" id="2840778"/>
    <lineage>
        <taxon>Bacteria</taxon>
        <taxon>Pseudomonadati</taxon>
        <taxon>Bacteroidota</taxon>
        <taxon>Bacteroidia</taxon>
        <taxon>Bacteroidales</taxon>
        <taxon>Candidatus Egerieousia</taxon>
    </lineage>
</organism>
<dbReference type="Gene3D" id="1.20.58.220">
    <property type="entry name" value="Phosphate transport system protein phou homolog 2, domain 2"/>
    <property type="match status" value="1"/>
</dbReference>
<name>A0A9D9DJS2_9BACT</name>